<dbReference type="AlphaFoldDB" id="A0A2T1GJW9"/>
<reference evidence="1 2" key="1">
    <citation type="submission" date="2018-03" db="EMBL/GenBank/DDBJ databases">
        <title>The ancient ancestry and fast evolution of plastids.</title>
        <authorList>
            <person name="Moore K.R."/>
            <person name="Magnabosco C."/>
            <person name="Momper L."/>
            <person name="Gold D.A."/>
            <person name="Bosak T."/>
            <person name="Fournier G.P."/>
        </authorList>
    </citation>
    <scope>NUCLEOTIDE SEQUENCE [LARGE SCALE GENOMIC DNA]</scope>
    <source>
        <strain evidence="1 2">CCALA 037</strain>
    </source>
</reference>
<evidence type="ECO:0000313" key="2">
    <source>
        <dbReference type="Proteomes" id="UP000238937"/>
    </source>
</evidence>
<protein>
    <submittedName>
        <fullName evidence="1">Uncharacterized protein</fullName>
    </submittedName>
</protein>
<comment type="caution">
    <text evidence="1">The sequence shown here is derived from an EMBL/GenBank/DDBJ whole genome shotgun (WGS) entry which is preliminary data.</text>
</comment>
<dbReference type="RefSeq" id="WP_106301508.1">
    <property type="nucleotide sequence ID" value="NZ_PVWO01000048.1"/>
</dbReference>
<dbReference type="OrthoDB" id="9834879at2"/>
<evidence type="ECO:0000313" key="1">
    <source>
        <dbReference type="EMBL" id="PSB58103.1"/>
    </source>
</evidence>
<dbReference type="Proteomes" id="UP000238937">
    <property type="component" value="Unassembled WGS sequence"/>
</dbReference>
<sequence>MRRGTLDIFETVRAILARNLEIDPEAIDLEFKFHNFIDRLADRRQRLSGSKDLLYYIEAANIYIDLSEAFELHFLADFTDNTCITVADLILLIKSKVDSAS</sequence>
<accession>A0A2T1GJW9</accession>
<keyword evidence="2" id="KW-1185">Reference proteome</keyword>
<proteinExistence type="predicted"/>
<organism evidence="1 2">
    <name type="scientific">Chamaesiphon polymorphus CCALA 037</name>
    <dbReference type="NCBI Taxonomy" id="2107692"/>
    <lineage>
        <taxon>Bacteria</taxon>
        <taxon>Bacillati</taxon>
        <taxon>Cyanobacteriota</taxon>
        <taxon>Cyanophyceae</taxon>
        <taxon>Gomontiellales</taxon>
        <taxon>Chamaesiphonaceae</taxon>
        <taxon>Chamaesiphon</taxon>
    </lineage>
</organism>
<name>A0A2T1GJW9_9CYAN</name>
<gene>
    <name evidence="1" type="ORF">C7B77_06055</name>
</gene>
<dbReference type="EMBL" id="PVWO01000048">
    <property type="protein sequence ID" value="PSB58103.1"/>
    <property type="molecule type" value="Genomic_DNA"/>
</dbReference>